<dbReference type="EMBL" id="AACB03000005">
    <property type="protein sequence ID" value="KAE8301890.1"/>
    <property type="molecule type" value="Genomic_DNA"/>
</dbReference>
<dbReference type="RefSeq" id="XP_001709014.1">
    <property type="nucleotide sequence ID" value="XM_001708962.1"/>
</dbReference>
<dbReference type="AlphaFoldDB" id="A8B6M3"/>
<dbReference type="OMA" id="LEFMRME"/>
<protein>
    <submittedName>
        <fullName evidence="1">Uncharacterized protein</fullName>
    </submittedName>
</protein>
<gene>
    <name evidence="1" type="ORF">GL50803_008055</name>
</gene>
<sequence length="298" mass="32630">MFRFSFDNSDPFALPDPSDQFGGGPYPVGLHDGPDSLDPEQLDFDVHGYDSSARGHPSEQEIVRCEPVVAASDLPSYTEPQAVGGCSVSGQGVLASGPGPFAHALSGPHSALANFFSNQSCPYGAQSKLDTCVTCEQGYFSLESGYGGFGPAAGAHGRIFPSEWHANLPICQEASGFQPVGTRAALPADGLGLKRHGKNHAESLNRWDDEWKTCFLKAVLSLGIGNAKTMSILEFMRMECPDRRIEKKHVESYWQNFRRKLRAQHGLSRIEVPKNEHLPKPKDIPAFLRHLADRWLPQ</sequence>
<reference evidence="1 2" key="1">
    <citation type="journal article" date="2007" name="Science">
        <title>Genomic minimalism in the early diverging intestinal parasite Giardia lamblia.</title>
        <authorList>
            <person name="Morrison H.G."/>
            <person name="McArthur A.G."/>
            <person name="Gillin F.D."/>
            <person name="Aley S.B."/>
            <person name="Adam R.D."/>
            <person name="Olsen G.J."/>
            <person name="Best A.A."/>
            <person name="Cande W.Z."/>
            <person name="Chen F."/>
            <person name="Cipriano M.J."/>
            <person name="Davids B.J."/>
            <person name="Dawson S.C."/>
            <person name="Elmendorf H.G."/>
            <person name="Hehl A.B."/>
            <person name="Holder M.E."/>
            <person name="Huse S.M."/>
            <person name="Kim U.U."/>
            <person name="Lasek-Nesselquist E."/>
            <person name="Manning G."/>
            <person name="Nigam A."/>
            <person name="Nixon J.E."/>
            <person name="Palm D."/>
            <person name="Passamaneck N.E."/>
            <person name="Prabhu A."/>
            <person name="Reich C.I."/>
            <person name="Reiner D.S."/>
            <person name="Samuelson J."/>
            <person name="Svard S.G."/>
            <person name="Sogin M.L."/>
        </authorList>
    </citation>
    <scope>NUCLEOTIDE SEQUENCE [LARGE SCALE GENOMIC DNA]</scope>
    <source>
        <strain evidence="1 2">WB C6</strain>
    </source>
</reference>
<dbReference type="Proteomes" id="UP000001548">
    <property type="component" value="Unassembled WGS sequence"/>
</dbReference>
<organism evidence="1 2">
    <name type="scientific">Giardia intestinalis (strain ATCC 50803 / WB clone C6)</name>
    <name type="common">Giardia lamblia</name>
    <dbReference type="NCBI Taxonomy" id="184922"/>
    <lineage>
        <taxon>Eukaryota</taxon>
        <taxon>Metamonada</taxon>
        <taxon>Diplomonadida</taxon>
        <taxon>Hexamitidae</taxon>
        <taxon>Giardiinae</taxon>
        <taxon>Giardia</taxon>
    </lineage>
</organism>
<comment type="caution">
    <text evidence="1">The sequence shown here is derived from an EMBL/GenBank/DDBJ whole genome shotgun (WGS) entry which is preliminary data.</text>
</comment>
<proteinExistence type="predicted"/>
<dbReference type="KEGG" id="gla:GL50803_008055"/>
<dbReference type="VEuPathDB" id="GiardiaDB:GL50803_8055"/>
<dbReference type="Gene3D" id="1.10.10.60">
    <property type="entry name" value="Homeodomain-like"/>
    <property type="match status" value="1"/>
</dbReference>
<dbReference type="GeneID" id="5701926"/>
<keyword evidence="2" id="KW-1185">Reference proteome</keyword>
<evidence type="ECO:0000313" key="1">
    <source>
        <dbReference type="EMBL" id="KAE8301890.1"/>
    </source>
</evidence>
<evidence type="ECO:0000313" key="2">
    <source>
        <dbReference type="Proteomes" id="UP000001548"/>
    </source>
</evidence>
<dbReference type="HOGENOM" id="CLU_935208_0_0_1"/>
<accession>A8B6M3</accession>
<name>A8B6M3_GIAIC</name>